<keyword evidence="5 9" id="KW-0560">Oxidoreductase</keyword>
<comment type="function">
    <text evidence="9">Catalyzes the NADPH-dependent reduction of glutamyl-tRNA(Glu) to glutamate 1-semialdehyde (GSA).</text>
</comment>
<dbReference type="FunFam" id="3.40.50.720:FF:000031">
    <property type="entry name" value="Glutamyl-tRNA reductase"/>
    <property type="match status" value="1"/>
</dbReference>
<comment type="similarity">
    <text evidence="2 9 14">Belongs to the glutamyl-tRNA reductase family.</text>
</comment>
<evidence type="ECO:0000256" key="13">
    <source>
        <dbReference type="PIRSR" id="PIRSR000445-4"/>
    </source>
</evidence>
<evidence type="ECO:0000313" key="18">
    <source>
        <dbReference type="EMBL" id="ERM90792.1"/>
    </source>
</evidence>
<evidence type="ECO:0000256" key="14">
    <source>
        <dbReference type="RuleBase" id="RU000584"/>
    </source>
</evidence>
<feature type="active site" description="Nucleophile" evidence="9 10">
    <location>
        <position position="49"/>
    </location>
</feature>
<evidence type="ECO:0000256" key="3">
    <source>
        <dbReference type="ARBA" id="ARBA00012970"/>
    </source>
</evidence>
<organism evidence="18 19">
    <name type="scientific">Caldanaerobacter subterraneus subsp. yonseiensis KB-1</name>
    <dbReference type="NCBI Taxonomy" id="1388761"/>
    <lineage>
        <taxon>Bacteria</taxon>
        <taxon>Bacillati</taxon>
        <taxon>Bacillota</taxon>
        <taxon>Clostridia</taxon>
        <taxon>Thermoanaerobacterales</taxon>
        <taxon>Thermoanaerobacteraceae</taxon>
        <taxon>Caldanaerobacter</taxon>
    </lineage>
</organism>
<keyword evidence="6 9" id="KW-0627">Porphyrin biosynthesis</keyword>
<comment type="caution">
    <text evidence="18">The sequence shown here is derived from an EMBL/GenBank/DDBJ whole genome shotgun (WGS) entry which is preliminary data.</text>
</comment>
<proteinExistence type="inferred from homology"/>
<dbReference type="PROSITE" id="PS00747">
    <property type="entry name" value="GLUTR"/>
    <property type="match status" value="1"/>
</dbReference>
<dbReference type="SUPFAM" id="SSF69742">
    <property type="entry name" value="Glutamyl tRNA-reductase catalytic, N-terminal domain"/>
    <property type="match status" value="1"/>
</dbReference>
<dbReference type="Pfam" id="PF00745">
    <property type="entry name" value="GlutR_dimer"/>
    <property type="match status" value="1"/>
</dbReference>
<name>U5CRN4_CALSX</name>
<dbReference type="Proteomes" id="UP000016856">
    <property type="component" value="Unassembled WGS sequence"/>
</dbReference>
<dbReference type="GO" id="GO:0019353">
    <property type="term" value="P:protoporphyrinogen IX biosynthetic process from glutamate"/>
    <property type="evidence" value="ECO:0007669"/>
    <property type="project" value="TreeGrafter"/>
</dbReference>
<dbReference type="InterPro" id="IPR018214">
    <property type="entry name" value="GluRdtase_CS"/>
</dbReference>
<dbReference type="NCBIfam" id="TIGR01035">
    <property type="entry name" value="hemA"/>
    <property type="match status" value="1"/>
</dbReference>
<comment type="subunit">
    <text evidence="9">Homodimer.</text>
</comment>
<dbReference type="InterPro" id="IPR036343">
    <property type="entry name" value="GluRdtase_N_sf"/>
</dbReference>
<comment type="pathway">
    <text evidence="1 9 14">Porphyrin-containing compound metabolism; protoporphyrin-IX biosynthesis; 5-aminolevulinate from L-glutamyl-tRNA(Glu): step 1/2.</text>
</comment>
<evidence type="ECO:0000256" key="1">
    <source>
        <dbReference type="ARBA" id="ARBA00005059"/>
    </source>
</evidence>
<feature type="site" description="Important for activity" evidence="9 13">
    <location>
        <position position="95"/>
    </location>
</feature>
<protein>
    <recommendedName>
        <fullName evidence="8 9">Glutamyl-tRNA reductase</fullName>
        <shortName evidence="9">GluTR</shortName>
        <ecNumber evidence="3 9">1.2.1.70</ecNumber>
    </recommendedName>
</protein>
<feature type="domain" description="Glutamyl-tRNA reductase N-terminal" evidence="17">
    <location>
        <begin position="13"/>
        <end position="152"/>
    </location>
</feature>
<dbReference type="Gene3D" id="3.30.460.30">
    <property type="entry name" value="Glutamyl-tRNA reductase, N-terminal domain"/>
    <property type="match status" value="1"/>
</dbReference>
<evidence type="ECO:0000259" key="17">
    <source>
        <dbReference type="Pfam" id="PF05201"/>
    </source>
</evidence>
<dbReference type="SUPFAM" id="SSF51735">
    <property type="entry name" value="NAD(P)-binding Rossmann-fold domains"/>
    <property type="match status" value="1"/>
</dbReference>
<dbReference type="InterPro" id="IPR015896">
    <property type="entry name" value="4pyrrol_synth_GluRdtase_dimer"/>
</dbReference>
<comment type="catalytic activity">
    <reaction evidence="7 9 14">
        <text>(S)-4-amino-5-oxopentanoate + tRNA(Glu) + NADP(+) = L-glutamyl-tRNA(Glu) + NADPH + H(+)</text>
        <dbReference type="Rhea" id="RHEA:12344"/>
        <dbReference type="Rhea" id="RHEA-COMP:9663"/>
        <dbReference type="Rhea" id="RHEA-COMP:9680"/>
        <dbReference type="ChEBI" id="CHEBI:15378"/>
        <dbReference type="ChEBI" id="CHEBI:57501"/>
        <dbReference type="ChEBI" id="CHEBI:57783"/>
        <dbReference type="ChEBI" id="CHEBI:58349"/>
        <dbReference type="ChEBI" id="CHEBI:78442"/>
        <dbReference type="ChEBI" id="CHEBI:78520"/>
        <dbReference type="EC" id="1.2.1.70"/>
    </reaction>
</comment>
<evidence type="ECO:0000256" key="10">
    <source>
        <dbReference type="PIRSR" id="PIRSR000445-1"/>
    </source>
</evidence>
<evidence type="ECO:0000256" key="2">
    <source>
        <dbReference type="ARBA" id="ARBA00005916"/>
    </source>
</evidence>
<dbReference type="FunFam" id="3.30.460.30:FF:000001">
    <property type="entry name" value="Glutamyl-tRNA reductase"/>
    <property type="match status" value="1"/>
</dbReference>
<evidence type="ECO:0000256" key="11">
    <source>
        <dbReference type="PIRSR" id="PIRSR000445-2"/>
    </source>
</evidence>
<dbReference type="InterPro" id="IPR006151">
    <property type="entry name" value="Shikm_DH/Glu-tRNA_Rdtase"/>
</dbReference>
<feature type="domain" description="Quinate/shikimate 5-dehydrogenase/glutamyl-tRNA reductase" evidence="16">
    <location>
        <begin position="170"/>
        <end position="298"/>
    </location>
</feature>
<feature type="binding site" evidence="9 11">
    <location>
        <begin position="48"/>
        <end position="51"/>
    </location>
    <ligand>
        <name>substrate</name>
    </ligand>
</feature>
<evidence type="ECO:0000256" key="9">
    <source>
        <dbReference type="HAMAP-Rule" id="MF_00087"/>
    </source>
</evidence>
<dbReference type="AlphaFoldDB" id="U5CRN4"/>
<evidence type="ECO:0000259" key="16">
    <source>
        <dbReference type="Pfam" id="PF01488"/>
    </source>
</evidence>
<dbReference type="Pfam" id="PF01488">
    <property type="entry name" value="Shikimate_DH"/>
    <property type="match status" value="1"/>
</dbReference>
<comment type="domain">
    <text evidence="9">Possesses an unusual extended V-shaped dimeric structure with each monomer consisting of three distinct domains arranged along a curved 'spinal' alpha-helix. The N-terminal catalytic domain specifically recognizes the glutamate moiety of the substrate. The second domain is the NADPH-binding domain, and the third C-terminal domain is responsible for dimerization.</text>
</comment>
<dbReference type="InterPro" id="IPR015895">
    <property type="entry name" value="4pyrrol_synth_GluRdtase_N"/>
</dbReference>
<dbReference type="PANTHER" id="PTHR43013">
    <property type="entry name" value="GLUTAMYL-TRNA REDUCTASE"/>
    <property type="match status" value="1"/>
</dbReference>
<feature type="binding site" evidence="9 11">
    <location>
        <position position="105"/>
    </location>
    <ligand>
        <name>substrate</name>
    </ligand>
</feature>
<evidence type="ECO:0000259" key="15">
    <source>
        <dbReference type="Pfam" id="PF00745"/>
    </source>
</evidence>
<dbReference type="HAMAP" id="MF_00087">
    <property type="entry name" value="Glu_tRNA_reductase"/>
    <property type="match status" value="1"/>
</dbReference>
<dbReference type="InterPro" id="IPR036453">
    <property type="entry name" value="GluRdtase_dimer_dom_sf"/>
</dbReference>
<feature type="binding site" evidence="9 12">
    <location>
        <begin position="185"/>
        <end position="190"/>
    </location>
    <ligand>
        <name>NADP(+)</name>
        <dbReference type="ChEBI" id="CHEBI:58349"/>
    </ligand>
</feature>
<evidence type="ECO:0000256" key="6">
    <source>
        <dbReference type="ARBA" id="ARBA00023244"/>
    </source>
</evidence>
<dbReference type="PATRIC" id="fig|1388761.3.peg.2794"/>
<comment type="miscellaneous">
    <text evidence="9">During catalysis, the active site Cys acts as a nucleophile attacking the alpha-carbonyl group of tRNA-bound glutamate with the formation of a thioester intermediate between enzyme and glutamate, and the concomitant release of tRNA(Glu). The thioester intermediate is finally reduced by direct hydride transfer from NADPH, to form the product GSA.</text>
</comment>
<evidence type="ECO:0000256" key="5">
    <source>
        <dbReference type="ARBA" id="ARBA00023002"/>
    </source>
</evidence>
<dbReference type="UniPathway" id="UPA00251">
    <property type="reaction ID" value="UER00316"/>
</dbReference>
<evidence type="ECO:0000256" key="7">
    <source>
        <dbReference type="ARBA" id="ARBA00047464"/>
    </source>
</evidence>
<evidence type="ECO:0000256" key="12">
    <source>
        <dbReference type="PIRSR" id="PIRSR000445-3"/>
    </source>
</evidence>
<accession>U5CRN4</accession>
<dbReference type="RefSeq" id="WP_022588911.1">
    <property type="nucleotide sequence ID" value="NZ_AXDC01000056.1"/>
</dbReference>
<reference evidence="18 19" key="1">
    <citation type="journal article" date="2013" name="Genome Announc.">
        <title>Draft Genome Sequence of an Anaerobic and Extremophilic Bacterium, Caldanaerobacter yonseiensis, Isolated from a Geothermal Hot Stream.</title>
        <authorList>
            <person name="Lee S.J."/>
            <person name="Lee Y.J."/>
            <person name="Park G.S."/>
            <person name="Kim B.C."/>
            <person name="Lee S.J."/>
            <person name="Shin J.H."/>
            <person name="Lee D.W."/>
        </authorList>
    </citation>
    <scope>NUCLEOTIDE SEQUENCE [LARGE SCALE GENOMIC DNA]</scope>
    <source>
        <strain evidence="18 19">KB-1</strain>
    </source>
</reference>
<dbReference type="GO" id="GO:0008883">
    <property type="term" value="F:glutamyl-tRNA reductase activity"/>
    <property type="evidence" value="ECO:0007669"/>
    <property type="project" value="UniProtKB-UniRule"/>
</dbReference>
<dbReference type="Gene3D" id="3.40.50.720">
    <property type="entry name" value="NAD(P)-binding Rossmann-like Domain"/>
    <property type="match status" value="1"/>
</dbReference>
<dbReference type="Pfam" id="PF05201">
    <property type="entry name" value="GlutR_N"/>
    <property type="match status" value="1"/>
</dbReference>
<feature type="binding site" evidence="9 11">
    <location>
        <begin position="110"/>
        <end position="112"/>
    </location>
    <ligand>
        <name>substrate</name>
    </ligand>
</feature>
<dbReference type="EMBL" id="AXDC01000056">
    <property type="protein sequence ID" value="ERM90792.1"/>
    <property type="molecule type" value="Genomic_DNA"/>
</dbReference>
<keyword evidence="4 9" id="KW-0521">NADP</keyword>
<evidence type="ECO:0000256" key="4">
    <source>
        <dbReference type="ARBA" id="ARBA00022857"/>
    </source>
</evidence>
<evidence type="ECO:0000256" key="8">
    <source>
        <dbReference type="ARBA" id="ARBA00068659"/>
    </source>
</evidence>
<dbReference type="EC" id="1.2.1.70" evidence="3 9"/>
<dbReference type="InterPro" id="IPR036291">
    <property type="entry name" value="NAD(P)-bd_dom_sf"/>
</dbReference>
<dbReference type="PANTHER" id="PTHR43013:SF1">
    <property type="entry name" value="GLUTAMYL-TRNA REDUCTASE"/>
    <property type="match status" value="1"/>
</dbReference>
<feature type="binding site" evidence="9 11">
    <location>
        <position position="116"/>
    </location>
    <ligand>
        <name>substrate</name>
    </ligand>
</feature>
<gene>
    <name evidence="9" type="primary">hemA</name>
    <name evidence="18" type="ORF">O163_13965</name>
</gene>
<sequence>MDINAIKMIGIDKDAPLKTREKASLKNFERVFHELKKLGFQESVVLSTCHRSEIYFYSSDENFEKVERFYLEYTGLKGEERKYLKKREGCEAVKHIFRVAAGLESMVVGEDQILSQVKEALSKAQEFEGSGKILNRLFREAVTLGKRVRAETGIGSLSLSISYIAVKFIEENLDGLKDKKAFVIGAGEMGKIAIKHLLDKEAKVFATNRSAARLISLKEEFPTIEVIPYEEKYLHIASSDIVISATDAPHYTVNYEKLMEVHKGRRIYFVDLGVPRDIDPKIGTLKEVSLYTIDDLKKTAEENLKERISLIPVIDKMVEEKVEEFAKWYRELEIEPYIKEVNRYAEKVYLEEFEKVVNKINSLSEKDREKIRLALRKVANKMANKMITQLRIGGIV</sequence>
<dbReference type="InterPro" id="IPR000343">
    <property type="entry name" value="4pyrrol_synth_GluRdtase"/>
</dbReference>
<dbReference type="CDD" id="cd05213">
    <property type="entry name" value="NAD_bind_Glutamyl_tRNA_reduct"/>
    <property type="match status" value="1"/>
</dbReference>
<dbReference type="SUPFAM" id="SSF69075">
    <property type="entry name" value="Glutamyl tRNA-reductase dimerization domain"/>
    <property type="match status" value="1"/>
</dbReference>
<dbReference type="PIRSF" id="PIRSF000445">
    <property type="entry name" value="4pyrrol_synth_GluRdtase"/>
    <property type="match status" value="1"/>
</dbReference>
<evidence type="ECO:0000313" key="19">
    <source>
        <dbReference type="Proteomes" id="UP000016856"/>
    </source>
</evidence>
<dbReference type="GO" id="GO:0050661">
    <property type="term" value="F:NADP binding"/>
    <property type="evidence" value="ECO:0007669"/>
    <property type="project" value="InterPro"/>
</dbReference>
<feature type="domain" description="Tetrapyrrole biosynthesis glutamyl-tRNA reductase dimerisation" evidence="15">
    <location>
        <begin position="316"/>
        <end position="391"/>
    </location>
</feature>